<feature type="transmembrane region" description="Helical" evidence="1">
    <location>
        <begin position="21"/>
        <end position="40"/>
    </location>
</feature>
<dbReference type="AlphaFoldDB" id="A0A1W6CY09"/>
<keyword evidence="1" id="KW-0812">Transmembrane</keyword>
<keyword evidence="1" id="KW-0472">Membrane</keyword>
<dbReference type="KEGG" id="pcon:B0A89_08605"/>
<dbReference type="EMBL" id="CP020612">
    <property type="protein sequence ID" value="ARJ69669.1"/>
    <property type="molecule type" value="Genomic_DNA"/>
</dbReference>
<protein>
    <recommendedName>
        <fullName evidence="4">Amino acid transporter</fullName>
    </recommendedName>
</protein>
<dbReference type="Proteomes" id="UP000193017">
    <property type="component" value="Chromosome"/>
</dbReference>
<evidence type="ECO:0000256" key="1">
    <source>
        <dbReference type="SAM" id="Phobius"/>
    </source>
</evidence>
<dbReference type="STRING" id="1945662.B0A89_08605"/>
<name>A0A1W6CY09_9RHOB</name>
<gene>
    <name evidence="2" type="ORF">B0A89_08605</name>
</gene>
<proteinExistence type="predicted"/>
<keyword evidence="3" id="KW-1185">Reference proteome</keyword>
<dbReference type="PROSITE" id="PS51257">
    <property type="entry name" value="PROKAR_LIPOPROTEIN"/>
    <property type="match status" value="1"/>
</dbReference>
<organism evidence="2 3">
    <name type="scientific">Paracoccus contaminans</name>
    <dbReference type="NCBI Taxonomy" id="1945662"/>
    <lineage>
        <taxon>Bacteria</taxon>
        <taxon>Pseudomonadati</taxon>
        <taxon>Pseudomonadota</taxon>
        <taxon>Alphaproteobacteria</taxon>
        <taxon>Rhodobacterales</taxon>
        <taxon>Paracoccaceae</taxon>
        <taxon>Paracoccus</taxon>
    </lineage>
</organism>
<evidence type="ECO:0000313" key="2">
    <source>
        <dbReference type="EMBL" id="ARJ69669.1"/>
    </source>
</evidence>
<feature type="transmembrane region" description="Helical" evidence="1">
    <location>
        <begin position="52"/>
        <end position="74"/>
    </location>
</feature>
<keyword evidence="1" id="KW-1133">Transmembrane helix</keyword>
<reference evidence="2 3" key="1">
    <citation type="submission" date="2017-03" db="EMBL/GenBank/DDBJ databases">
        <title>Genome sequence of Paracoccus contaminans isolated from a water microcosm.</title>
        <authorList>
            <person name="Aurass P."/>
            <person name="Karste S."/>
            <person name="Trost E."/>
            <person name="Glaeser S.P."/>
            <person name="Kaempfer P."/>
            <person name="Flieger A."/>
        </authorList>
    </citation>
    <scope>NUCLEOTIDE SEQUENCE [LARGE SCALE GENOMIC DNA]</scope>
    <source>
        <strain evidence="3">RKI 16-01929T\LMG 29738T\CCM 8701T\CIP 111112T</strain>
    </source>
</reference>
<evidence type="ECO:0000313" key="3">
    <source>
        <dbReference type="Proteomes" id="UP000193017"/>
    </source>
</evidence>
<evidence type="ECO:0008006" key="4">
    <source>
        <dbReference type="Google" id="ProtNLM"/>
    </source>
</evidence>
<sequence length="79" mass="8233">MSMQRLSKSARNERIKLTATFLNGIGVACVAVGGLAPLIALGNGTLKGGAGFYAIMGTCLVLATCLHFMGRYVLRGLSE</sequence>
<accession>A0A1W6CY09</accession>